<accession>A0A5N7CWX5</accession>
<keyword evidence="2" id="KW-1185">Reference proteome</keyword>
<name>A0A5N7CWX5_9EURO</name>
<evidence type="ECO:0000313" key="2">
    <source>
        <dbReference type="Proteomes" id="UP000325579"/>
    </source>
</evidence>
<proteinExistence type="predicted"/>
<protein>
    <submittedName>
        <fullName evidence="1">Uncharacterized protein</fullName>
    </submittedName>
</protein>
<reference evidence="1 2" key="1">
    <citation type="submission" date="2019-04" db="EMBL/GenBank/DDBJ databases">
        <authorList>
            <consortium name="DOE Joint Genome Institute"/>
            <person name="Mondo S."/>
            <person name="Kjaerbolling I."/>
            <person name="Vesth T."/>
            <person name="Frisvad J.C."/>
            <person name="Nybo J.L."/>
            <person name="Theobald S."/>
            <person name="Kildgaard S."/>
            <person name="Isbrandt T."/>
            <person name="Kuo A."/>
            <person name="Sato A."/>
            <person name="Lyhne E.K."/>
            <person name="Kogle M.E."/>
            <person name="Wiebenga A."/>
            <person name="Kun R.S."/>
            <person name="Lubbers R.J."/>
            <person name="Makela M.R."/>
            <person name="Barry K."/>
            <person name="Chovatia M."/>
            <person name="Clum A."/>
            <person name="Daum C."/>
            <person name="Haridas S."/>
            <person name="He G."/>
            <person name="LaButti K."/>
            <person name="Lipzen A."/>
            <person name="Riley R."/>
            <person name="Salamov A."/>
            <person name="Simmons B.A."/>
            <person name="Magnuson J.K."/>
            <person name="Henrissat B."/>
            <person name="Mortensen U.H."/>
            <person name="Larsen T.O."/>
            <person name="Devries R.P."/>
            <person name="Grigoriev I.V."/>
            <person name="Machida M."/>
            <person name="Baker S.E."/>
            <person name="Andersen M.R."/>
            <person name="Cantor M.N."/>
            <person name="Hua S.X."/>
        </authorList>
    </citation>
    <scope>NUCLEOTIDE SEQUENCE [LARGE SCALE GENOMIC DNA]</scope>
    <source>
        <strain evidence="1 2">CBS 119388</strain>
    </source>
</reference>
<dbReference type="Proteomes" id="UP000325579">
    <property type="component" value="Unassembled WGS sequence"/>
</dbReference>
<evidence type="ECO:0000313" key="1">
    <source>
        <dbReference type="EMBL" id="KAE8398277.1"/>
    </source>
</evidence>
<dbReference type="RefSeq" id="XP_031935596.1">
    <property type="nucleotide sequence ID" value="XM_032083600.1"/>
</dbReference>
<gene>
    <name evidence="1" type="ORF">BDV37DRAFT_263754</name>
</gene>
<sequence length="54" mass="6284">MYPNIHSRALLHYTARKIYFLKCDRAMNSREMVDRLIGNGFSPLHRSSAMPCLT</sequence>
<organism evidence="1 2">
    <name type="scientific">Aspergillus pseudonomiae</name>
    <dbReference type="NCBI Taxonomy" id="1506151"/>
    <lineage>
        <taxon>Eukaryota</taxon>
        <taxon>Fungi</taxon>
        <taxon>Dikarya</taxon>
        <taxon>Ascomycota</taxon>
        <taxon>Pezizomycotina</taxon>
        <taxon>Eurotiomycetes</taxon>
        <taxon>Eurotiomycetidae</taxon>
        <taxon>Eurotiales</taxon>
        <taxon>Aspergillaceae</taxon>
        <taxon>Aspergillus</taxon>
        <taxon>Aspergillus subgen. Circumdati</taxon>
    </lineage>
</organism>
<dbReference type="EMBL" id="ML736862">
    <property type="protein sequence ID" value="KAE8398277.1"/>
    <property type="molecule type" value="Genomic_DNA"/>
</dbReference>
<dbReference type="GeneID" id="43668291"/>
<dbReference type="AlphaFoldDB" id="A0A5N7CWX5"/>